<dbReference type="AlphaFoldDB" id="W6N4P2"/>
<gene>
    <name evidence="1" type="ORF">CTDIVETGP_1598</name>
</gene>
<dbReference type="OrthoDB" id="1708171at2"/>
<sequence>MSDTDKILKQILKSQEQFQKSQEKIQEDIGLIKTQQKEHGEILSALKSASEFHKADVDNLTHQIAETQGTVKNMSDKMDKNFSDLNETNKSLLEMYGTHEAEIRTLRRKPV</sequence>
<evidence type="ECO:0000313" key="2">
    <source>
        <dbReference type="Proteomes" id="UP000019482"/>
    </source>
</evidence>
<protein>
    <submittedName>
        <fullName evidence="1">Uncharacterized protein</fullName>
    </submittedName>
</protein>
<accession>W6N4P2</accession>
<keyword evidence="2" id="KW-1185">Reference proteome</keyword>
<name>W6N4P2_CLOTY</name>
<reference evidence="1 2" key="1">
    <citation type="journal article" date="2015" name="Genome Announc.">
        <title>Draft Genome Sequence of Clostridium tyrobutyricum Strain DIVETGP, Isolated from Cow's Milk for Grana Padano Production.</title>
        <authorList>
            <person name="Soggiu A."/>
            <person name="Piras C."/>
            <person name="Gaiarsa S."/>
            <person name="Sassera D."/>
            <person name="Roncada P."/>
            <person name="Bendixen E."/>
            <person name="Brasca M."/>
            <person name="Bonizzi L."/>
        </authorList>
    </citation>
    <scope>NUCLEOTIDE SEQUENCE [LARGE SCALE GENOMIC DNA]</scope>
    <source>
        <strain evidence="1 2">DIVETGP</strain>
    </source>
</reference>
<evidence type="ECO:0000313" key="1">
    <source>
        <dbReference type="EMBL" id="CDL91528.1"/>
    </source>
</evidence>
<dbReference type="Proteomes" id="UP000019482">
    <property type="component" value="Unassembled WGS sequence"/>
</dbReference>
<dbReference type="EMBL" id="CBXI010000024">
    <property type="protein sequence ID" value="CDL91528.1"/>
    <property type="molecule type" value="Genomic_DNA"/>
</dbReference>
<organism evidence="1 2">
    <name type="scientific">Clostridium tyrobutyricum DIVETGP</name>
    <dbReference type="NCBI Taxonomy" id="1408889"/>
    <lineage>
        <taxon>Bacteria</taxon>
        <taxon>Bacillati</taxon>
        <taxon>Bacillota</taxon>
        <taxon>Clostridia</taxon>
        <taxon>Eubacteriales</taxon>
        <taxon>Clostridiaceae</taxon>
        <taxon>Clostridium</taxon>
    </lineage>
</organism>
<proteinExistence type="predicted"/>
<comment type="caution">
    <text evidence="1">The sequence shown here is derived from an EMBL/GenBank/DDBJ whole genome shotgun (WGS) entry which is preliminary data.</text>
</comment>